<evidence type="ECO:0000313" key="4">
    <source>
        <dbReference type="EMBL" id="UPZ18061.1"/>
    </source>
</evidence>
<evidence type="ECO:0000259" key="2">
    <source>
        <dbReference type="PROSITE" id="PS50825"/>
    </source>
</evidence>
<dbReference type="PROSITE" id="PS50825">
    <property type="entry name" value="HYR"/>
    <property type="match status" value="1"/>
</dbReference>
<dbReference type="PROSITE" id="PS50835">
    <property type="entry name" value="IG_LIKE"/>
    <property type="match status" value="1"/>
</dbReference>
<evidence type="ECO:0000256" key="1">
    <source>
        <dbReference type="ARBA" id="ARBA00022737"/>
    </source>
</evidence>
<name>A0ABY4M227_9FLAO</name>
<sequence>MQLTVSYTIGEIEWYTTSTGGSSIYTGTSFNPVGVTGSGLTSTATATTKTYYAACSGNSNCRAAVNFVINAKPTIATITSNSRCGAGEVTLEATASAGTINWYAAATGGTSLGTGESFTTPSLSTTTSYYVEATDNSCTTPTRTEVKATINTIPTINSTTEASNCGAGTLQLKATASTGATINWYADPTSATVLGTGTTFNTPTLSATTTYYVGAVTSSGCTSTSRIAVAAVINKASSIVFTSGTQNPTVCSGASVPNAVYTFGGSATNATVSNLPTGLSATVDTNAKTVTISGNPTAAGTYTITTVGHTAPCTEATIPGTVVLSPNVTIASFSPATSSRCQGVETITRTTTAANSTGGITYSLDSASSAGGNTINSTTGAVTYVAGWSGTTIITASAAGCNGPVTTTHTVTTNALPTATISGNLTACLTTTLTANSNASSATYVWYKNNVVIPSQTSSTLVVNSDGDYKVKVKNTVTGCEQTSSISTVKVSDTQKPVKPTLADITGECSATVTAPTTTDNCAGTVTGTTTDPLTYNAQGTYTINWSFNDGNGNVETATQKVIIKDTQKPVKPILADITGQCSATATAPTTTDNCAGTVTGTTTDPLTYNAQGTYTINWSFNDGNGNVETATQKVIIKDTQKPVKPTLADITGECSATATAPTTTDNCTGTVTGTTTDPLTYNAQGTYTINWSFSDGNGNIETATQKVIVKDTQKPVKRTLADITGECSVTATAPTTTDNCAGTVTGTTTDPLTYNTQGTYTINWSFSDGNGNVETATQKVIIKDTQKPSITCPLAVSVSTDENSCTATGVALGAPTVSDNCSGTVTVTNDAPSSFPIGNTTVTWTATDAGGNTETCTQIVKVIGEIIANDDSVSSSNGGAGGVVITNVFDNDVLNCNKVNRGDVDVTVNGTVPSVLIFNNANGAVSVKPNTPTGTYTFDYSICEIANSGNCNTATVKVEIVNDLVAVKDDFGTKSSGSAAASIGNVKSNDTLDGASVTSANTIVTIDSNGPLSVDANGDVTLAANTPSGTYSITYEICEKDANPSNCKTATAEVKVVNDLVAVKDDFGTKTSGSTVAAIGNVKSNDTLDGASVTSANTIVAIGSNGPLSVDANGDVTLAANTPSGTYSITYEICEKDANPSNCKTAIAEVKVENGLIAVKDDFGTKSSGSAAASIGNVKSNDTLDGASVTSANTIVTIDSNGPLSVDANGDVTLAANTPSGTYSITYEICEKDANPSNCKTATAEVKVVNDLVAVKDDFGTKTSGSTVAAIGNVKSNDTLDGASVTSANTIVTIDSNGPLSVDANGDVTLAANTPSGTYSITYEICEKDANPSNCKTAVAEVKVVNTIDAVVDTITPINGNIGGTTVSLIGNDTLNGNKAVIGINSGEVTINIVGTLPSGLTLNGNGTITVASGTPKGDYEVEYTICEVGAVPANCDSVTITVPVTAGNLVANADEIPSVLGSNLPQTLGKNVFDNDTKNAQPLDPTDVMLKTTAADPKGYLTVDANGKIVLGANPPAGDYELTYEICEKLNPDNCSSNTVKVTVVLPVIDAVEDTVTPINGNIGGTTISLTANDKLNGNPITVGSAAGEVKFEIIGTLPTGLTLNSDNTISVEPNTPKGDYKVEYKICENTNPLNCDSVTITVPVTAGNLVANADEIPSVLGSNLPQTLGKNVFDNDTKNAQPLDPTDVTLKTTASDPKGYLTVDADGKIVLGANPPAGKYELTYEICEKLNPDNCSSNTVKVTVVLPVIDAVEDVIASINGNIGGKTISLTANDKLNGNPITVGSAAGEVKFEIVGTLPTGLTLNSDNTITVAPNTPKGDYKVEYKICENTNPLNCDSVTITVPVTAGNLVANADEIPSVVGSNLPQTLGKNVFDNDTKNAQPLDPTDVTLKTTASDPKGYLTVDADGKIVLGANPPAGEYELTYEICEKLNPDNCSSNTVKVTVVLPVIDAVEDVIASINGNIGGTTISLTANDKLNGNPIIVGTAPGEVKFEIIGTLPSGLTLNSDYTISIAPNTPAADYTVEYKICENTNPLNCDSVITIVKVTGGNLVANEDLMPSAVGVNIPQKVINVFENDTKDGNKLVPSDVDLKVTKDDPKGYLTVDADGNVVVAPNAPAGEYELTYTICEKLNPNNCDSNSVKVTVTEPKMIVTANSYCSNNVPYVNYSVSPENFTTNNLLTVKWIDSNNNVVATQTNLPLSGNILWPGAEIDSNKNGTDWPGWILNNGIWTEGADGFEATRNGVKIEFSLNPTVTVSVAYPPATPDCNARPTFSIKANNDETGPVNVKKGANATVNIFENDLLNGVQIKPSDVILSIPVVNPNFSLNPNGSVNIAANTPDGIYELVYQICEAANTSNCSQAVIKITVDNVADPVSPAVNEITLNNDNDVSADGINGSLEFINVLENDLINGKAINPADVTIKPLTESPYFEWNADGTVNVKPNTPGGNYPLIYQVCEKVNSSNCSTATLNVFVEVPAISVIKTAVFNDENKNGFANAGETITYKFTVTNTGNVPLVGITINDPLPGVAVSGQAINLGVNESNETNFTAVYKITQEDINRGSVSNQATVKGSSLRGVVVEDQSDDASNSGDSPTVLDLNGCSIKVMNAFSPNGDNKNARFYIRGIECYPDNTVEIYNRWGVLVFNIDQYNNNDRVFVGYSNGRSTVKQSDGLPVGTYFYILKYKDNDQKSHQESGYLYLNK</sequence>
<evidence type="ECO:0000259" key="3">
    <source>
        <dbReference type="PROSITE" id="PS50835"/>
    </source>
</evidence>
<dbReference type="EMBL" id="CP096829">
    <property type="protein sequence ID" value="UPZ18061.1"/>
    <property type="molecule type" value="Genomic_DNA"/>
</dbReference>
<dbReference type="InterPro" id="IPR007110">
    <property type="entry name" value="Ig-like_dom"/>
</dbReference>
<dbReference type="Pfam" id="PF19081">
    <property type="entry name" value="Ig_7"/>
    <property type="match status" value="2"/>
</dbReference>
<dbReference type="InterPro" id="IPR055354">
    <property type="entry name" value="DUF7507"/>
</dbReference>
<feature type="domain" description="Ig-like" evidence="3">
    <location>
        <begin position="404"/>
        <end position="487"/>
    </location>
</feature>
<protein>
    <submittedName>
        <fullName evidence="4">Gliding motility-associated C-terminal domain-containing protein</fullName>
    </submittedName>
</protein>
<keyword evidence="1" id="KW-0677">Repeat</keyword>
<feature type="domain" description="HYR" evidence="2">
    <location>
        <begin position="784"/>
        <end position="865"/>
    </location>
</feature>
<dbReference type="Pfam" id="PF02494">
    <property type="entry name" value="HYR"/>
    <property type="match status" value="1"/>
</dbReference>
<dbReference type="InterPro" id="IPR026341">
    <property type="entry name" value="T9SS_type_B"/>
</dbReference>
<gene>
    <name evidence="4" type="ORF">M0M44_08500</name>
</gene>
<dbReference type="Pfam" id="PF13585">
    <property type="entry name" value="CHU_C"/>
    <property type="match status" value="1"/>
</dbReference>
<dbReference type="InterPro" id="IPR003410">
    <property type="entry name" value="HYR_dom"/>
</dbReference>
<dbReference type="Gene3D" id="2.60.40.10">
    <property type="entry name" value="Immunoglobulins"/>
    <property type="match status" value="3"/>
</dbReference>
<proteinExistence type="predicted"/>
<dbReference type="Proteomes" id="UP000829998">
    <property type="component" value="Chromosome"/>
</dbReference>
<organism evidence="4 5">
    <name type="scientific">Flavobacterium humidisoli</name>
    <dbReference type="NCBI Taxonomy" id="2937442"/>
    <lineage>
        <taxon>Bacteria</taxon>
        <taxon>Pseudomonadati</taxon>
        <taxon>Bacteroidota</taxon>
        <taxon>Flavobacteriia</taxon>
        <taxon>Flavobacteriales</taxon>
        <taxon>Flavobacteriaceae</taxon>
        <taxon>Flavobacterium</taxon>
    </lineage>
</organism>
<dbReference type="InterPro" id="IPR013783">
    <property type="entry name" value="Ig-like_fold"/>
</dbReference>
<dbReference type="NCBIfam" id="TIGR04131">
    <property type="entry name" value="Bac_Flav_CTERM"/>
    <property type="match status" value="1"/>
</dbReference>
<reference evidence="4 5" key="1">
    <citation type="submission" date="2022-04" db="EMBL/GenBank/DDBJ databases">
        <authorList>
            <person name="Ra J.-S."/>
            <person name="Kim S.-B."/>
        </authorList>
    </citation>
    <scope>NUCLEOTIDE SEQUENCE [LARGE SCALE GENOMIC DNA]</scope>
    <source>
        <strain evidence="4 5">MMS21-Er5</strain>
    </source>
</reference>
<evidence type="ECO:0000313" key="5">
    <source>
        <dbReference type="Proteomes" id="UP000829998"/>
    </source>
</evidence>
<keyword evidence="5" id="KW-1185">Reference proteome</keyword>
<dbReference type="Pfam" id="PF24346">
    <property type="entry name" value="DUF7507"/>
    <property type="match status" value="1"/>
</dbReference>
<accession>A0ABY4M227</accession>
<dbReference type="InterPro" id="IPR044023">
    <property type="entry name" value="Ig_7"/>
</dbReference>